<sequence>MKAISLSQPWASLVASGAKKFETRSWRSHYRGPLLIHAGKRISPEARALVSTEPFKAALKRTPYWSLQRGVVIAIVNMTGCFEIRDDLSSCGLNEVLMSGTWELPFGDYSAGRFAWQFSEVMAFPEPFFAKGCLGLFDVPDRSIELATEDIDEHGEWYEGPFWCELCKSYADI</sequence>
<comment type="caution">
    <text evidence="2">The sequence shown here is derived from an EMBL/GenBank/DDBJ whole genome shotgun (WGS) entry which is preliminary data.</text>
</comment>
<gene>
    <name evidence="2" type="ORF">LCGC14_2791980</name>
</gene>
<dbReference type="CDD" id="cd06554">
    <property type="entry name" value="ASCH_ASC-1_like"/>
    <property type="match status" value="1"/>
</dbReference>
<evidence type="ECO:0000259" key="1">
    <source>
        <dbReference type="Pfam" id="PF04266"/>
    </source>
</evidence>
<name>A0A0F8YQ72_9ZZZZ</name>
<dbReference type="InterPro" id="IPR015947">
    <property type="entry name" value="PUA-like_sf"/>
</dbReference>
<protein>
    <recommendedName>
        <fullName evidence="1">ASCH domain-containing protein</fullName>
    </recommendedName>
</protein>
<feature type="domain" description="ASCH" evidence="1">
    <location>
        <begin position="4"/>
        <end position="81"/>
    </location>
</feature>
<dbReference type="Gene3D" id="2.30.130.30">
    <property type="entry name" value="Hypothetical protein"/>
    <property type="match status" value="1"/>
</dbReference>
<dbReference type="SUPFAM" id="SSF88697">
    <property type="entry name" value="PUA domain-like"/>
    <property type="match status" value="1"/>
</dbReference>
<dbReference type="EMBL" id="LAZR01052160">
    <property type="protein sequence ID" value="KKK83578.1"/>
    <property type="molecule type" value="Genomic_DNA"/>
</dbReference>
<proteinExistence type="predicted"/>
<accession>A0A0F8YQ72</accession>
<dbReference type="AlphaFoldDB" id="A0A0F8YQ72"/>
<dbReference type="InterPro" id="IPR007374">
    <property type="entry name" value="ASCH_domain"/>
</dbReference>
<organism evidence="2">
    <name type="scientific">marine sediment metagenome</name>
    <dbReference type="NCBI Taxonomy" id="412755"/>
    <lineage>
        <taxon>unclassified sequences</taxon>
        <taxon>metagenomes</taxon>
        <taxon>ecological metagenomes</taxon>
    </lineage>
</organism>
<dbReference type="Pfam" id="PF04266">
    <property type="entry name" value="ASCH"/>
    <property type="match status" value="1"/>
</dbReference>
<evidence type="ECO:0000313" key="2">
    <source>
        <dbReference type="EMBL" id="KKK83578.1"/>
    </source>
</evidence>
<reference evidence="2" key="1">
    <citation type="journal article" date="2015" name="Nature">
        <title>Complex archaea that bridge the gap between prokaryotes and eukaryotes.</title>
        <authorList>
            <person name="Spang A."/>
            <person name="Saw J.H."/>
            <person name="Jorgensen S.L."/>
            <person name="Zaremba-Niedzwiedzka K."/>
            <person name="Martijn J."/>
            <person name="Lind A.E."/>
            <person name="van Eijk R."/>
            <person name="Schleper C."/>
            <person name="Guy L."/>
            <person name="Ettema T.J."/>
        </authorList>
    </citation>
    <scope>NUCLEOTIDE SEQUENCE</scope>
</reference>